<dbReference type="AlphaFoldDB" id="A0AAN7C2R4"/>
<evidence type="ECO:0000313" key="3">
    <source>
        <dbReference type="EMBL" id="KAK4234145.1"/>
    </source>
</evidence>
<dbReference type="Pfam" id="PF12550">
    <property type="entry name" value="GCR1_C"/>
    <property type="match status" value="1"/>
</dbReference>
<feature type="region of interest" description="Disordered" evidence="1">
    <location>
        <begin position="170"/>
        <end position="192"/>
    </location>
</feature>
<reference evidence="3" key="2">
    <citation type="submission" date="2023-05" db="EMBL/GenBank/DDBJ databases">
        <authorList>
            <consortium name="Lawrence Berkeley National Laboratory"/>
            <person name="Steindorff A."/>
            <person name="Hensen N."/>
            <person name="Bonometti L."/>
            <person name="Westerberg I."/>
            <person name="Brannstrom I.O."/>
            <person name="Guillou S."/>
            <person name="Cros-Aarteil S."/>
            <person name="Calhoun S."/>
            <person name="Haridas S."/>
            <person name="Kuo A."/>
            <person name="Mondo S."/>
            <person name="Pangilinan J."/>
            <person name="Riley R."/>
            <person name="Labutti K."/>
            <person name="Andreopoulos B."/>
            <person name="Lipzen A."/>
            <person name="Chen C."/>
            <person name="Yanf M."/>
            <person name="Daum C."/>
            <person name="Ng V."/>
            <person name="Clum A."/>
            <person name="Ohm R."/>
            <person name="Martin F."/>
            <person name="Silar P."/>
            <person name="Natvig D."/>
            <person name="Lalanne C."/>
            <person name="Gautier V."/>
            <person name="Ament-Velasquez S.L."/>
            <person name="Kruys A."/>
            <person name="Hutchinson M.I."/>
            <person name="Powell A.J."/>
            <person name="Barry K."/>
            <person name="Miller A.N."/>
            <person name="Grigoriev I.V."/>
            <person name="Debuchy R."/>
            <person name="Gladieux P."/>
            <person name="Thoren M.H."/>
            <person name="Johannesson H."/>
        </authorList>
    </citation>
    <scope>NUCLEOTIDE SEQUENCE</scope>
    <source>
        <strain evidence="3">CBS 532.94</strain>
    </source>
</reference>
<comment type="caution">
    <text evidence="3">The sequence shown here is derived from an EMBL/GenBank/DDBJ whole genome shotgun (WGS) entry which is preliminary data.</text>
</comment>
<proteinExistence type="predicted"/>
<dbReference type="PANTHER" id="PTHR37784">
    <property type="entry name" value="PROTEIN MSN1"/>
    <property type="match status" value="1"/>
</dbReference>
<evidence type="ECO:0000313" key="4">
    <source>
        <dbReference type="Proteomes" id="UP001303760"/>
    </source>
</evidence>
<organism evidence="3 4">
    <name type="scientific">Achaetomium macrosporum</name>
    <dbReference type="NCBI Taxonomy" id="79813"/>
    <lineage>
        <taxon>Eukaryota</taxon>
        <taxon>Fungi</taxon>
        <taxon>Dikarya</taxon>
        <taxon>Ascomycota</taxon>
        <taxon>Pezizomycotina</taxon>
        <taxon>Sordariomycetes</taxon>
        <taxon>Sordariomycetidae</taxon>
        <taxon>Sordariales</taxon>
        <taxon>Chaetomiaceae</taxon>
        <taxon>Achaetomium</taxon>
    </lineage>
</organism>
<gene>
    <name evidence="3" type="ORF">C8A03DRAFT_38099</name>
</gene>
<reference evidence="3" key="1">
    <citation type="journal article" date="2023" name="Mol. Phylogenet. Evol.">
        <title>Genome-scale phylogeny and comparative genomics of the fungal order Sordariales.</title>
        <authorList>
            <person name="Hensen N."/>
            <person name="Bonometti L."/>
            <person name="Westerberg I."/>
            <person name="Brannstrom I.O."/>
            <person name="Guillou S."/>
            <person name="Cros-Aarteil S."/>
            <person name="Calhoun S."/>
            <person name="Haridas S."/>
            <person name="Kuo A."/>
            <person name="Mondo S."/>
            <person name="Pangilinan J."/>
            <person name="Riley R."/>
            <person name="LaButti K."/>
            <person name="Andreopoulos B."/>
            <person name="Lipzen A."/>
            <person name="Chen C."/>
            <person name="Yan M."/>
            <person name="Daum C."/>
            <person name="Ng V."/>
            <person name="Clum A."/>
            <person name="Steindorff A."/>
            <person name="Ohm R.A."/>
            <person name="Martin F."/>
            <person name="Silar P."/>
            <person name="Natvig D.O."/>
            <person name="Lalanne C."/>
            <person name="Gautier V."/>
            <person name="Ament-Velasquez S.L."/>
            <person name="Kruys A."/>
            <person name="Hutchinson M.I."/>
            <person name="Powell A.J."/>
            <person name="Barry K."/>
            <person name="Miller A.N."/>
            <person name="Grigoriev I.V."/>
            <person name="Debuchy R."/>
            <person name="Gladieux P."/>
            <person name="Hiltunen Thoren M."/>
            <person name="Johannesson H."/>
        </authorList>
    </citation>
    <scope>NUCLEOTIDE SEQUENCE</scope>
    <source>
        <strain evidence="3">CBS 532.94</strain>
    </source>
</reference>
<name>A0AAN7C2R4_9PEZI</name>
<dbReference type="InterPro" id="IPR022210">
    <property type="entry name" value="TF_GCR1-like"/>
</dbReference>
<accession>A0AAN7C2R4</accession>
<feature type="compositionally biased region" description="Pro residues" evidence="1">
    <location>
        <begin position="56"/>
        <end position="65"/>
    </location>
</feature>
<keyword evidence="4" id="KW-1185">Reference proteome</keyword>
<dbReference type="PANTHER" id="PTHR37784:SF2">
    <property type="entry name" value="HIGH-OSMOLARITY-INDUCED TRANSCRIPTION PROTEIN 1"/>
    <property type="match status" value="1"/>
</dbReference>
<sequence>RLGKQRYDEVVERLERLERKVDDFSRVSWNISISPNGRHASQQFQYHTQGQGQGSPPRPITPPPRQVVLGQPAGSPLEPITLNTHSNDRPPRLYRLPRNTTSIVELVQIWHEGIGGMPSVTSLEQRWGARWRPVTEKAFYSTRKVIIDEVARRAAAQGLTEYEVARQMDRQKGSASLDKVMKLIRSQRKQPR</sequence>
<feature type="non-terminal residue" evidence="3">
    <location>
        <position position="1"/>
    </location>
</feature>
<protein>
    <submittedName>
        <fullName evidence="3">Transcriptional activator of glycolytic enzymes-domain-containing protein</fullName>
    </submittedName>
</protein>
<dbReference type="InterPro" id="IPR052146">
    <property type="entry name" value="HOT1"/>
</dbReference>
<feature type="domain" description="Transcription activator GCR1-like" evidence="2">
    <location>
        <begin position="94"/>
        <end position="169"/>
    </location>
</feature>
<evidence type="ECO:0000259" key="2">
    <source>
        <dbReference type="Pfam" id="PF12550"/>
    </source>
</evidence>
<dbReference type="GO" id="GO:0060963">
    <property type="term" value="P:positive regulation of ribosomal protein gene transcription by RNA polymerase II"/>
    <property type="evidence" value="ECO:0007669"/>
    <property type="project" value="TreeGrafter"/>
</dbReference>
<evidence type="ECO:0000256" key="1">
    <source>
        <dbReference type="SAM" id="MobiDB-lite"/>
    </source>
</evidence>
<dbReference type="GO" id="GO:0000978">
    <property type="term" value="F:RNA polymerase II cis-regulatory region sequence-specific DNA binding"/>
    <property type="evidence" value="ECO:0007669"/>
    <property type="project" value="TreeGrafter"/>
</dbReference>
<dbReference type="EMBL" id="MU860411">
    <property type="protein sequence ID" value="KAK4234145.1"/>
    <property type="molecule type" value="Genomic_DNA"/>
</dbReference>
<feature type="region of interest" description="Disordered" evidence="1">
    <location>
        <begin position="39"/>
        <end position="66"/>
    </location>
</feature>
<dbReference type="GO" id="GO:0000981">
    <property type="term" value="F:DNA-binding transcription factor activity, RNA polymerase II-specific"/>
    <property type="evidence" value="ECO:0007669"/>
    <property type="project" value="TreeGrafter"/>
</dbReference>
<dbReference type="Proteomes" id="UP001303760">
    <property type="component" value="Unassembled WGS sequence"/>
</dbReference>